<evidence type="ECO:0008006" key="3">
    <source>
        <dbReference type="Google" id="ProtNLM"/>
    </source>
</evidence>
<evidence type="ECO:0000313" key="1">
    <source>
        <dbReference type="EMBL" id="MFC4873523.1"/>
    </source>
</evidence>
<dbReference type="Proteomes" id="UP001595818">
    <property type="component" value="Unassembled WGS sequence"/>
</dbReference>
<comment type="caution">
    <text evidence="1">The sequence shown here is derived from an EMBL/GenBank/DDBJ whole genome shotgun (WGS) entry which is preliminary data.</text>
</comment>
<gene>
    <name evidence="1" type="ORF">ACFPFU_17610</name>
</gene>
<keyword evidence="2" id="KW-1185">Reference proteome</keyword>
<dbReference type="EMBL" id="JBHSJJ010000011">
    <property type="protein sequence ID" value="MFC4873523.1"/>
    <property type="molecule type" value="Genomic_DNA"/>
</dbReference>
<name>A0ABV9T4I5_9BACT</name>
<reference evidence="2" key="1">
    <citation type="journal article" date="2019" name="Int. J. Syst. Evol. Microbiol.">
        <title>The Global Catalogue of Microorganisms (GCM) 10K type strain sequencing project: providing services to taxonomists for standard genome sequencing and annotation.</title>
        <authorList>
            <consortium name="The Broad Institute Genomics Platform"/>
            <consortium name="The Broad Institute Genome Sequencing Center for Infectious Disease"/>
            <person name="Wu L."/>
            <person name="Ma J."/>
        </authorList>
    </citation>
    <scope>NUCLEOTIDE SEQUENCE [LARGE SCALE GENOMIC DNA]</scope>
    <source>
        <strain evidence="2">CGMCC 4.7466</strain>
    </source>
</reference>
<organism evidence="1 2">
    <name type="scientific">Negadavirga shengliensis</name>
    <dbReference type="NCBI Taxonomy" id="1389218"/>
    <lineage>
        <taxon>Bacteria</taxon>
        <taxon>Pseudomonadati</taxon>
        <taxon>Bacteroidota</taxon>
        <taxon>Cytophagia</taxon>
        <taxon>Cytophagales</taxon>
        <taxon>Cyclobacteriaceae</taxon>
        <taxon>Negadavirga</taxon>
    </lineage>
</organism>
<accession>A0ABV9T4I5</accession>
<evidence type="ECO:0000313" key="2">
    <source>
        <dbReference type="Proteomes" id="UP001595818"/>
    </source>
</evidence>
<proteinExistence type="predicted"/>
<protein>
    <recommendedName>
        <fullName evidence="3">KAP NTPase domain-containing protein</fullName>
    </recommendedName>
</protein>
<dbReference type="RefSeq" id="WP_377066462.1">
    <property type="nucleotide sequence ID" value="NZ_JBHSJJ010000011.1"/>
</dbReference>
<sequence length="625" mass="73348">MNENLIEIIKQYLKIETNYAVIMNGSYGIGKTYFFKNSLSPAITEISIPRDEQKKYIPIHISLFGINSVEEVQTQIFFALYPILKNKGLKLAAGIGKSIIRGIAQINRLGDIDKYIADIDVNANEWINYDEIVLCFDDLDRKSDNLNIKDILGFINTLVENHGAKILIIANEKTLQNDEDYTSELREKVIGVSIQFNPDIDSVYDLIIKDRYSSASKIYFNFLEENKAPIIDIIKKNENNLRNLIFFLEHFKVIFYPLVNLFETDVDFKVSKQEKLKIVLSFTLAISIEYKVGNLNSTNFETIQRLNEFSLHGLDMLLSKKTGTEKKDKKSYSDIFKEKYYSKDNYFYLDSIFMYIIGQSAFEIENLKRELNKLFVVENGNIPDTQKTLNSLGYFNCLELDDKNYRKTTNKMLDYVDQGKYQLVEYPTAFHFATRFNNLLGFNIDKLKIRFKKGIDKGKSNYKFDNHLHFRLVLDENTEFKDDLSEIMKYCINANKNVERANVKKNILELEQLFENDFENFLITTRDTHGSFRFSPFWLDISLHKVYKVINQLSNIQLTELAFYFQDRYRINIYEKLYPEKDFLIDLKNKINSPQKRKVKNLRNASLDFLIKHLDESINNFPSQQ</sequence>